<accession>A0ACB9T4Y5</accession>
<name>A0ACB9T4Y5_HOLOL</name>
<sequence length="584" mass="67906">MLYATRNELPFEVNACYHLVDQDLEGALKALEGEEQVDPREMAVVKFSPSAENPNAQYADEIYYPPVVDQKAAIRDIILPQNAIDIFDMEDPYVGYTLNKRTWIPQMRRRSIPLGQGFNPNYNIPNNFRIGEETRDKLEFLRPIPSPKQLLSEDEEYSNGVDINSREAEITPEDLEEFYPMMDYIYKLRSTTEGIKDLPVNVGYQKLKSLLYDFARIERPEDVDVGNLLNRHMANEQNTNPGDSSNVPERFSLSYNTPDNFRAGWETRDLLDDDIPESRVYIDEADEDYPEEYGSGTYTATDEIFRELKQINKHQRERDEEEMETPRYPDEDEIFRELKQMRKDEDDSTFTEVPKNSTSTVIRLVCILRVESYMLQKLKFWVNEMKTEDSLNENLDELLEEYRMGFQRPERLDVKKPGPMFDSQRTTNTPPVEDHDVILPAMMKKEPRGAHPNPSHEIYDVDTDYVFVGFHKSIQMWRQGDEIIQNISRLLDLEPGTLDSGRVDRNEVTFRVHQNKYHLNASEIARRIVTIRDELKKSTGVEITAVGVGDKVRRSNSSALDKQAQISALLMLMVFTSAVKRYEI</sequence>
<dbReference type="Proteomes" id="UP001056778">
    <property type="component" value="Chromosome 5"/>
</dbReference>
<evidence type="ECO:0000313" key="1">
    <source>
        <dbReference type="EMBL" id="KAI4461799.1"/>
    </source>
</evidence>
<evidence type="ECO:0000313" key="2">
    <source>
        <dbReference type="Proteomes" id="UP001056778"/>
    </source>
</evidence>
<gene>
    <name evidence="1" type="ORF">MML48_5g00008870</name>
</gene>
<comment type="caution">
    <text evidence="1">The sequence shown here is derived from an EMBL/GenBank/DDBJ whole genome shotgun (WGS) entry which is preliminary data.</text>
</comment>
<protein>
    <submittedName>
        <fullName evidence="1">Receptor-type tyrosine-protein phosphatase</fullName>
    </submittedName>
</protein>
<proteinExistence type="predicted"/>
<keyword evidence="2" id="KW-1185">Reference proteome</keyword>
<dbReference type="EMBL" id="CM043019">
    <property type="protein sequence ID" value="KAI4461799.1"/>
    <property type="molecule type" value="Genomic_DNA"/>
</dbReference>
<organism evidence="1 2">
    <name type="scientific">Holotrichia oblita</name>
    <name type="common">Chafer beetle</name>
    <dbReference type="NCBI Taxonomy" id="644536"/>
    <lineage>
        <taxon>Eukaryota</taxon>
        <taxon>Metazoa</taxon>
        <taxon>Ecdysozoa</taxon>
        <taxon>Arthropoda</taxon>
        <taxon>Hexapoda</taxon>
        <taxon>Insecta</taxon>
        <taxon>Pterygota</taxon>
        <taxon>Neoptera</taxon>
        <taxon>Endopterygota</taxon>
        <taxon>Coleoptera</taxon>
        <taxon>Polyphaga</taxon>
        <taxon>Scarabaeiformia</taxon>
        <taxon>Scarabaeidae</taxon>
        <taxon>Melolonthinae</taxon>
        <taxon>Holotrichia</taxon>
    </lineage>
</organism>
<reference evidence="1" key="1">
    <citation type="submission" date="2022-04" db="EMBL/GenBank/DDBJ databases">
        <title>Chromosome-scale genome assembly of Holotrichia oblita Faldermann.</title>
        <authorList>
            <person name="Rongchong L."/>
        </authorList>
    </citation>
    <scope>NUCLEOTIDE SEQUENCE</scope>
    <source>
        <strain evidence="1">81SQS9</strain>
    </source>
</reference>
<keyword evidence="1" id="KW-0675">Receptor</keyword>